<feature type="compositionally biased region" description="Polar residues" evidence="1">
    <location>
        <begin position="209"/>
        <end position="230"/>
    </location>
</feature>
<name>A0ABT6WX78_9ACTN</name>
<evidence type="ECO:0000256" key="1">
    <source>
        <dbReference type="SAM" id="MobiDB-lite"/>
    </source>
</evidence>
<reference evidence="2 3" key="1">
    <citation type="submission" date="2023-05" db="EMBL/GenBank/DDBJ databases">
        <title>Actinoplanes sp. NEAU-A12 genome sequencing.</title>
        <authorList>
            <person name="Wang Z.-S."/>
        </authorList>
    </citation>
    <scope>NUCLEOTIDE SEQUENCE [LARGE SCALE GENOMIC DNA]</scope>
    <source>
        <strain evidence="2 3">NEAU-A12</strain>
    </source>
</reference>
<organism evidence="2 3">
    <name type="scientific">Actinoplanes sandaracinus</name>
    <dbReference type="NCBI Taxonomy" id="3045177"/>
    <lineage>
        <taxon>Bacteria</taxon>
        <taxon>Bacillati</taxon>
        <taxon>Actinomycetota</taxon>
        <taxon>Actinomycetes</taxon>
        <taxon>Micromonosporales</taxon>
        <taxon>Micromonosporaceae</taxon>
        <taxon>Actinoplanes</taxon>
    </lineage>
</organism>
<feature type="region of interest" description="Disordered" evidence="1">
    <location>
        <begin position="178"/>
        <end position="230"/>
    </location>
</feature>
<dbReference type="EMBL" id="JASCTH010000032">
    <property type="protein sequence ID" value="MDI6104299.1"/>
    <property type="molecule type" value="Genomic_DNA"/>
</dbReference>
<evidence type="ECO:0000313" key="3">
    <source>
        <dbReference type="Proteomes" id="UP001241758"/>
    </source>
</evidence>
<dbReference type="RefSeq" id="WP_282765662.1">
    <property type="nucleotide sequence ID" value="NZ_JASCTH010000032.1"/>
</dbReference>
<gene>
    <name evidence="2" type="ORF">QLQ12_37475</name>
</gene>
<sequence length="230" mass="24745">MKSTAYAHDVEAVMTALWGHLDEQADDLFSREKDYNNGMHSLRDAVFGLHSFNLELYDLAENSATGDPGSSKQFHIAVDAVLELADTCYECAEIYEVQLIPKIAAVQAADASLATADGSVGMADPKVKAMVVEYGEYLRTACGRLYLAGEQIKAAAQAYAATDAQAGAAFHAVMEDWDEPPAPSQARDWAGDTDRSGWQVHTPGAPSYVNDTTPGDNDTNGPDYTTEATR</sequence>
<comment type="caution">
    <text evidence="2">The sequence shown here is derived from an EMBL/GenBank/DDBJ whole genome shotgun (WGS) entry which is preliminary data.</text>
</comment>
<protein>
    <submittedName>
        <fullName evidence="2">Uncharacterized protein</fullName>
    </submittedName>
</protein>
<dbReference type="Proteomes" id="UP001241758">
    <property type="component" value="Unassembled WGS sequence"/>
</dbReference>
<keyword evidence="3" id="KW-1185">Reference proteome</keyword>
<evidence type="ECO:0000313" key="2">
    <source>
        <dbReference type="EMBL" id="MDI6104299.1"/>
    </source>
</evidence>
<accession>A0ABT6WX78</accession>
<proteinExistence type="predicted"/>